<accession>A0A9Q4XQS6</accession>
<dbReference type="RefSeq" id="WP_105663044.1">
    <property type="nucleotide sequence ID" value="NZ_NROF01000003.1"/>
</dbReference>
<dbReference type="NCBIfam" id="NF007857">
    <property type="entry name" value="PRK10566.1"/>
    <property type="match status" value="1"/>
</dbReference>
<sequence length="242" mass="26077">MIEISTRRFADIETLHAAPAGAGDTALPTVLFYHGFTSSKTVYSYFAVALAQAGFRVVMPDAPGHGARFNGDAARRLTRFWHILHATITEYPRLRDALREEGLVADDRLAIGGASMGAMTALGIMTHHPEARAVAALMGSGYFTSLSHTLFAPDAAGADAIRAALAPWDVSTQLARVADRPLLLWHGEDDDVVPAAQSLRLASALREHGLDANLTCVREAGVKHRITPDALEATVAFFRRHL</sequence>
<reference evidence="3" key="1">
    <citation type="submission" date="2018-11" db="EMBL/GenBank/DDBJ databases">
        <title>Genomics analysis of Putative Virulence Factors on Adhesion and Cytotoxicity for Cronobacter spp.</title>
        <authorList>
            <person name="Cui J."/>
        </authorList>
    </citation>
    <scope>NUCLEOTIDE SEQUENCE</scope>
    <source>
        <strain evidence="3">SD69</strain>
    </source>
</reference>
<dbReference type="PANTHER" id="PTHR22946:SF9">
    <property type="entry name" value="POLYKETIDE TRANSFERASE AF380"/>
    <property type="match status" value="1"/>
</dbReference>
<protein>
    <submittedName>
        <fullName evidence="3">Esterase</fullName>
    </submittedName>
</protein>
<evidence type="ECO:0000259" key="2">
    <source>
        <dbReference type="Pfam" id="PF00326"/>
    </source>
</evidence>
<dbReference type="GO" id="GO:0052689">
    <property type="term" value="F:carboxylic ester hydrolase activity"/>
    <property type="evidence" value="ECO:0007669"/>
    <property type="project" value="UniProtKB-ARBA"/>
</dbReference>
<name>A0A9Q4XQS6_9ENTR</name>
<organism evidence="3 4">
    <name type="scientific">Cronobacter dublinensis</name>
    <dbReference type="NCBI Taxonomy" id="413497"/>
    <lineage>
        <taxon>Bacteria</taxon>
        <taxon>Pseudomonadati</taxon>
        <taxon>Pseudomonadota</taxon>
        <taxon>Gammaproteobacteria</taxon>
        <taxon>Enterobacterales</taxon>
        <taxon>Enterobacteriaceae</taxon>
        <taxon>Cronobacter</taxon>
    </lineage>
</organism>
<dbReference type="GO" id="GO:0006508">
    <property type="term" value="P:proteolysis"/>
    <property type="evidence" value="ECO:0007669"/>
    <property type="project" value="InterPro"/>
</dbReference>
<evidence type="ECO:0000256" key="1">
    <source>
        <dbReference type="ARBA" id="ARBA00022801"/>
    </source>
</evidence>
<dbReference type="GO" id="GO:0008236">
    <property type="term" value="F:serine-type peptidase activity"/>
    <property type="evidence" value="ECO:0007669"/>
    <property type="project" value="InterPro"/>
</dbReference>
<dbReference type="PANTHER" id="PTHR22946">
    <property type="entry name" value="DIENELACTONE HYDROLASE DOMAIN-CONTAINING PROTEIN-RELATED"/>
    <property type="match status" value="1"/>
</dbReference>
<dbReference type="Gene3D" id="3.40.50.1820">
    <property type="entry name" value="alpha/beta hydrolase"/>
    <property type="match status" value="1"/>
</dbReference>
<comment type="caution">
    <text evidence="3">The sequence shown here is derived from an EMBL/GenBank/DDBJ whole genome shotgun (WGS) entry which is preliminary data.</text>
</comment>
<dbReference type="AlphaFoldDB" id="A0A9Q4XQS6"/>
<dbReference type="Proteomes" id="UP000778262">
    <property type="component" value="Unassembled WGS sequence"/>
</dbReference>
<evidence type="ECO:0000313" key="4">
    <source>
        <dbReference type="Proteomes" id="UP000778262"/>
    </source>
</evidence>
<dbReference type="InterPro" id="IPR029058">
    <property type="entry name" value="AB_hydrolase_fold"/>
</dbReference>
<dbReference type="SUPFAM" id="SSF53474">
    <property type="entry name" value="alpha/beta-Hydrolases"/>
    <property type="match status" value="1"/>
</dbReference>
<gene>
    <name evidence="3" type="ORF">EHJ13_07055</name>
</gene>
<feature type="domain" description="Peptidase S9 prolyl oligopeptidase catalytic" evidence="2">
    <location>
        <begin position="48"/>
        <end position="242"/>
    </location>
</feature>
<dbReference type="Pfam" id="PF00326">
    <property type="entry name" value="Peptidase_S9"/>
    <property type="match status" value="1"/>
</dbReference>
<keyword evidence="1" id="KW-0378">Hydrolase</keyword>
<evidence type="ECO:0000313" key="3">
    <source>
        <dbReference type="EMBL" id="NCH87206.1"/>
    </source>
</evidence>
<dbReference type="EMBL" id="RPBY01000002">
    <property type="protein sequence ID" value="NCH87206.1"/>
    <property type="molecule type" value="Genomic_DNA"/>
</dbReference>
<dbReference type="InterPro" id="IPR050261">
    <property type="entry name" value="FrsA_esterase"/>
</dbReference>
<dbReference type="InterPro" id="IPR001375">
    <property type="entry name" value="Peptidase_S9_cat"/>
</dbReference>
<proteinExistence type="predicted"/>